<name>A0A9P4NJD4_9PEZI</name>
<dbReference type="Proteomes" id="UP000800235">
    <property type="component" value="Unassembled WGS sequence"/>
</dbReference>
<feature type="region of interest" description="Disordered" evidence="1">
    <location>
        <begin position="293"/>
        <end position="364"/>
    </location>
</feature>
<feature type="compositionally biased region" description="Low complexity" evidence="1">
    <location>
        <begin position="345"/>
        <end position="364"/>
    </location>
</feature>
<gene>
    <name evidence="3" type="ORF">EJ08DRAFT_419894</name>
</gene>
<dbReference type="Pfam" id="PF25545">
    <property type="entry name" value="DUF7924"/>
    <property type="match status" value="1"/>
</dbReference>
<reference evidence="3" key="1">
    <citation type="journal article" date="2020" name="Stud. Mycol.">
        <title>101 Dothideomycetes genomes: a test case for predicting lifestyles and emergence of pathogens.</title>
        <authorList>
            <person name="Haridas S."/>
            <person name="Albert R."/>
            <person name="Binder M."/>
            <person name="Bloem J."/>
            <person name="Labutti K."/>
            <person name="Salamov A."/>
            <person name="Andreopoulos B."/>
            <person name="Baker S."/>
            <person name="Barry K."/>
            <person name="Bills G."/>
            <person name="Bluhm B."/>
            <person name="Cannon C."/>
            <person name="Castanera R."/>
            <person name="Culley D."/>
            <person name="Daum C."/>
            <person name="Ezra D."/>
            <person name="Gonzalez J."/>
            <person name="Henrissat B."/>
            <person name="Kuo A."/>
            <person name="Liang C."/>
            <person name="Lipzen A."/>
            <person name="Lutzoni F."/>
            <person name="Magnuson J."/>
            <person name="Mondo S."/>
            <person name="Nolan M."/>
            <person name="Ohm R."/>
            <person name="Pangilinan J."/>
            <person name="Park H.-J."/>
            <person name="Ramirez L."/>
            <person name="Alfaro M."/>
            <person name="Sun H."/>
            <person name="Tritt A."/>
            <person name="Yoshinaga Y."/>
            <person name="Zwiers L.-H."/>
            <person name="Turgeon B."/>
            <person name="Goodwin S."/>
            <person name="Spatafora J."/>
            <person name="Crous P."/>
            <person name="Grigoriev I."/>
        </authorList>
    </citation>
    <scope>NUCLEOTIDE SEQUENCE</scope>
    <source>
        <strain evidence="3">CBS 130266</strain>
    </source>
</reference>
<comment type="caution">
    <text evidence="3">The sequence shown here is derived from an EMBL/GenBank/DDBJ whole genome shotgun (WGS) entry which is preliminary data.</text>
</comment>
<feature type="compositionally biased region" description="Basic residues" evidence="1">
    <location>
        <begin position="305"/>
        <end position="314"/>
    </location>
</feature>
<feature type="compositionally biased region" description="Low complexity" evidence="1">
    <location>
        <begin position="323"/>
        <end position="338"/>
    </location>
</feature>
<feature type="domain" description="DUF7924" evidence="2">
    <location>
        <begin position="65"/>
        <end position="277"/>
    </location>
</feature>
<evidence type="ECO:0000313" key="4">
    <source>
        <dbReference type="Proteomes" id="UP000800235"/>
    </source>
</evidence>
<dbReference type="EMBL" id="MU007076">
    <property type="protein sequence ID" value="KAF2424242.1"/>
    <property type="molecule type" value="Genomic_DNA"/>
</dbReference>
<feature type="region of interest" description="Disordered" evidence="1">
    <location>
        <begin position="47"/>
        <end position="66"/>
    </location>
</feature>
<dbReference type="AlphaFoldDB" id="A0A9P4NJD4"/>
<evidence type="ECO:0000256" key="1">
    <source>
        <dbReference type="SAM" id="MobiDB-lite"/>
    </source>
</evidence>
<accession>A0A9P4NJD4</accession>
<dbReference type="InterPro" id="IPR057684">
    <property type="entry name" value="DUF7924"/>
</dbReference>
<protein>
    <recommendedName>
        <fullName evidence="2">DUF7924 domain-containing protein</fullName>
    </recommendedName>
</protein>
<dbReference type="OrthoDB" id="5132737at2759"/>
<organism evidence="3 4">
    <name type="scientific">Tothia fuscella</name>
    <dbReference type="NCBI Taxonomy" id="1048955"/>
    <lineage>
        <taxon>Eukaryota</taxon>
        <taxon>Fungi</taxon>
        <taxon>Dikarya</taxon>
        <taxon>Ascomycota</taxon>
        <taxon>Pezizomycotina</taxon>
        <taxon>Dothideomycetes</taxon>
        <taxon>Pleosporomycetidae</taxon>
        <taxon>Venturiales</taxon>
        <taxon>Cylindrosympodiaceae</taxon>
        <taxon>Tothia</taxon>
    </lineage>
</organism>
<evidence type="ECO:0000313" key="3">
    <source>
        <dbReference type="EMBL" id="KAF2424242.1"/>
    </source>
</evidence>
<feature type="compositionally biased region" description="Low complexity" evidence="1">
    <location>
        <begin position="294"/>
        <end position="304"/>
    </location>
</feature>
<sequence>MFSPPYNPFDLSLINSTDPSFELELNRRRAFFVHHDTKIPKDDLEELEHELNSSRASPEPDNTSFTSFQRRLRNSCNEAAVVQGVMPKLVPIDDLLDREDVITVPNQQWDKDCGLPVPYSAEYRISPPKPDQTIGLAASNFVALETTLAYLSHAARPIKALSNLTFPLVTVEAKGDRGHNVCRFQSLHNAAVMLHQLLRLWEDTGNEEDLFGRSMVCTISVTTQTCAISHYWLESTPDGIAVYGRLFKSWTLNLQEPTELGAITRCIHNTIDFTINRGKRMIMERLAALENKLPSTPSPSCSPSCRKRRLRRRHGSPDSVGTPSPDRYSSPRGRGSSRVSKRAFSSRSLGSRRSSGSSSHSSVV</sequence>
<keyword evidence="4" id="KW-1185">Reference proteome</keyword>
<feature type="compositionally biased region" description="Polar residues" evidence="1">
    <location>
        <begin position="53"/>
        <end position="66"/>
    </location>
</feature>
<proteinExistence type="predicted"/>
<evidence type="ECO:0000259" key="2">
    <source>
        <dbReference type="Pfam" id="PF25545"/>
    </source>
</evidence>